<dbReference type="EMBL" id="JACHCB010000014">
    <property type="protein sequence ID" value="MBB6111796.1"/>
    <property type="molecule type" value="Genomic_DNA"/>
</dbReference>
<dbReference type="RefSeq" id="WP_076376552.1">
    <property type="nucleotide sequence ID" value="NZ_FTMG01000014.1"/>
</dbReference>
<dbReference type="Proteomes" id="UP000541583">
    <property type="component" value="Unassembled WGS sequence"/>
</dbReference>
<protein>
    <submittedName>
        <fullName evidence="2">Uncharacterized protein</fullName>
    </submittedName>
</protein>
<gene>
    <name evidence="2" type="ORF">HDF23_004568</name>
</gene>
<proteinExistence type="predicted"/>
<comment type="caution">
    <text evidence="2">The sequence shown here is derived from an EMBL/GenBank/DDBJ whole genome shotgun (WGS) entry which is preliminary data.</text>
</comment>
<organism evidence="2 3">
    <name type="scientific">Mucilaginibacter lappiensis</name>
    <dbReference type="NCBI Taxonomy" id="354630"/>
    <lineage>
        <taxon>Bacteria</taxon>
        <taxon>Pseudomonadati</taxon>
        <taxon>Bacteroidota</taxon>
        <taxon>Sphingobacteriia</taxon>
        <taxon>Sphingobacteriales</taxon>
        <taxon>Sphingobacteriaceae</taxon>
        <taxon>Mucilaginibacter</taxon>
    </lineage>
</organism>
<accession>A0ABR6PU24</accession>
<keyword evidence="3" id="KW-1185">Reference proteome</keyword>
<name>A0ABR6PU24_9SPHI</name>
<keyword evidence="1" id="KW-0732">Signal</keyword>
<evidence type="ECO:0000313" key="3">
    <source>
        <dbReference type="Proteomes" id="UP000541583"/>
    </source>
</evidence>
<sequence length="177" mass="20503">MRNFIVCLFLLACTTQSKAQVFDAVTVNFRSNQLHLGQSIDSLLKHDLNIRKTNGSDDFDPFTVTCQLTINNKQLYEKNLIIEKVGFTVDDFKLIDCIFFSLKYTPVLLNFLKDKYGIFDNASYFGIKQGIEPVDPSAYNWVKEKFIVTLYINKSISQKQSDNAFIIFKRPEFIKQQ</sequence>
<evidence type="ECO:0000256" key="1">
    <source>
        <dbReference type="SAM" id="SignalP"/>
    </source>
</evidence>
<feature type="signal peptide" evidence="1">
    <location>
        <begin position="1"/>
        <end position="19"/>
    </location>
</feature>
<evidence type="ECO:0000313" key="2">
    <source>
        <dbReference type="EMBL" id="MBB6111796.1"/>
    </source>
</evidence>
<reference evidence="2 3" key="1">
    <citation type="submission" date="2020-08" db="EMBL/GenBank/DDBJ databases">
        <title>Genomic Encyclopedia of Type Strains, Phase IV (KMG-V): Genome sequencing to study the core and pangenomes of soil and plant-associated prokaryotes.</title>
        <authorList>
            <person name="Whitman W."/>
        </authorList>
    </citation>
    <scope>NUCLEOTIDE SEQUENCE [LARGE SCALE GENOMIC DNA]</scope>
    <source>
        <strain evidence="2 3">ANJLi2</strain>
    </source>
</reference>
<feature type="chain" id="PRO_5047170434" evidence="1">
    <location>
        <begin position="20"/>
        <end position="177"/>
    </location>
</feature>